<dbReference type="Gene3D" id="1.10.10.10">
    <property type="entry name" value="Winged helix-like DNA-binding domain superfamily/Winged helix DNA-binding domain"/>
    <property type="match status" value="1"/>
</dbReference>
<dbReference type="SMART" id="SM00345">
    <property type="entry name" value="HTH_GNTR"/>
    <property type="match status" value="1"/>
</dbReference>
<keyword evidence="3" id="KW-0804">Transcription</keyword>
<sequence>MFQSLKTKDILYIEIKEKIITGILEPDTPVVEDILAEEFEVSRTPLREALQRLELEGWLVRRRNGRLKVSSISVSEVIEIFQVRGRLEGLVASEAAKRATEDEIKELEMITNLIVNAAEQDQRSDVVRFGSEFHSLLYKISKHKTATKMLAQLNDHINRYRRLGPIRNSKRGVSAANEHQQIFEFLARRDYENCGRAMEMHIINSMNSAAQSIEEYLHSRQLNELEEDRE</sequence>
<reference evidence="5 6" key="1">
    <citation type="submission" date="2017-08" db="EMBL/GenBank/DDBJ databases">
        <authorList>
            <person name="de Groot N.N."/>
        </authorList>
    </citation>
    <scope>NUCLEOTIDE SEQUENCE [LARGE SCALE GENOMIC DNA]</scope>
    <source>
        <strain evidence="5 6">JC228</strain>
    </source>
</reference>
<dbReference type="CDD" id="cd07377">
    <property type="entry name" value="WHTH_GntR"/>
    <property type="match status" value="1"/>
</dbReference>
<evidence type="ECO:0000256" key="3">
    <source>
        <dbReference type="ARBA" id="ARBA00023163"/>
    </source>
</evidence>
<dbReference type="SMART" id="SM00895">
    <property type="entry name" value="FCD"/>
    <property type="match status" value="1"/>
</dbReference>
<dbReference type="PANTHER" id="PTHR43537">
    <property type="entry name" value="TRANSCRIPTIONAL REGULATOR, GNTR FAMILY"/>
    <property type="match status" value="1"/>
</dbReference>
<dbReference type="EMBL" id="OAOP01000013">
    <property type="protein sequence ID" value="SNX75505.1"/>
    <property type="molecule type" value="Genomic_DNA"/>
</dbReference>
<proteinExistence type="predicted"/>
<dbReference type="Gene3D" id="1.20.120.530">
    <property type="entry name" value="GntR ligand-binding domain-like"/>
    <property type="match status" value="1"/>
</dbReference>
<dbReference type="InterPro" id="IPR000524">
    <property type="entry name" value="Tscrpt_reg_HTH_GntR"/>
</dbReference>
<dbReference type="GO" id="GO:0003677">
    <property type="term" value="F:DNA binding"/>
    <property type="evidence" value="ECO:0007669"/>
    <property type="project" value="UniProtKB-KW"/>
</dbReference>
<keyword evidence="6" id="KW-1185">Reference proteome</keyword>
<dbReference type="SUPFAM" id="SSF46785">
    <property type="entry name" value="Winged helix' DNA-binding domain"/>
    <property type="match status" value="1"/>
</dbReference>
<dbReference type="InterPro" id="IPR008920">
    <property type="entry name" value="TF_FadR/GntR_C"/>
</dbReference>
<dbReference type="PANTHER" id="PTHR43537:SF49">
    <property type="entry name" value="TRANSCRIPTIONAL REGULATORY PROTEIN"/>
    <property type="match status" value="1"/>
</dbReference>
<accession>A0A285D777</accession>
<dbReference type="Proteomes" id="UP000219546">
    <property type="component" value="Unassembled WGS sequence"/>
</dbReference>
<dbReference type="PROSITE" id="PS50949">
    <property type="entry name" value="HTH_GNTR"/>
    <property type="match status" value="1"/>
</dbReference>
<dbReference type="InterPro" id="IPR036390">
    <property type="entry name" value="WH_DNA-bd_sf"/>
</dbReference>
<keyword evidence="1" id="KW-0805">Transcription regulation</keyword>
<evidence type="ECO:0000259" key="4">
    <source>
        <dbReference type="PROSITE" id="PS50949"/>
    </source>
</evidence>
<organism evidence="5 6">
    <name type="scientific">Bacillus oleivorans</name>
    <dbReference type="NCBI Taxonomy" id="1448271"/>
    <lineage>
        <taxon>Bacteria</taxon>
        <taxon>Bacillati</taxon>
        <taxon>Bacillota</taxon>
        <taxon>Bacilli</taxon>
        <taxon>Bacillales</taxon>
        <taxon>Bacillaceae</taxon>
        <taxon>Bacillus</taxon>
    </lineage>
</organism>
<dbReference type="AlphaFoldDB" id="A0A285D777"/>
<feature type="domain" description="HTH gntR-type" evidence="4">
    <location>
        <begin position="5"/>
        <end position="72"/>
    </location>
</feature>
<dbReference type="SUPFAM" id="SSF48008">
    <property type="entry name" value="GntR ligand-binding domain-like"/>
    <property type="match status" value="1"/>
</dbReference>
<dbReference type="RefSeq" id="WP_179714388.1">
    <property type="nucleotide sequence ID" value="NZ_JBEPMQ010000017.1"/>
</dbReference>
<evidence type="ECO:0000313" key="5">
    <source>
        <dbReference type="EMBL" id="SNX75505.1"/>
    </source>
</evidence>
<dbReference type="GO" id="GO:0003700">
    <property type="term" value="F:DNA-binding transcription factor activity"/>
    <property type="evidence" value="ECO:0007669"/>
    <property type="project" value="InterPro"/>
</dbReference>
<name>A0A285D777_9BACI</name>
<dbReference type="Pfam" id="PF07729">
    <property type="entry name" value="FCD"/>
    <property type="match status" value="1"/>
</dbReference>
<gene>
    <name evidence="5" type="ORF">SAMN05877753_1135</name>
</gene>
<protein>
    <submittedName>
        <fullName evidence="5">GntR family transcriptional regulator</fullName>
    </submittedName>
</protein>
<evidence type="ECO:0000256" key="1">
    <source>
        <dbReference type="ARBA" id="ARBA00023015"/>
    </source>
</evidence>
<dbReference type="InterPro" id="IPR011711">
    <property type="entry name" value="GntR_C"/>
</dbReference>
<keyword evidence="2" id="KW-0238">DNA-binding</keyword>
<evidence type="ECO:0000256" key="2">
    <source>
        <dbReference type="ARBA" id="ARBA00023125"/>
    </source>
</evidence>
<dbReference type="InterPro" id="IPR036388">
    <property type="entry name" value="WH-like_DNA-bd_sf"/>
</dbReference>
<dbReference type="Pfam" id="PF00392">
    <property type="entry name" value="GntR"/>
    <property type="match status" value="1"/>
</dbReference>
<evidence type="ECO:0000313" key="6">
    <source>
        <dbReference type="Proteomes" id="UP000219546"/>
    </source>
</evidence>